<evidence type="ECO:0000313" key="3">
    <source>
        <dbReference type="EMBL" id="TMQ71577.1"/>
    </source>
</evidence>
<accession>A0A538U6S7</accession>
<feature type="chain" id="PRO_5022229798" evidence="2">
    <location>
        <begin position="20"/>
        <end position="97"/>
    </location>
</feature>
<evidence type="ECO:0000256" key="1">
    <source>
        <dbReference type="SAM" id="MobiDB-lite"/>
    </source>
</evidence>
<proteinExistence type="predicted"/>
<dbReference type="EMBL" id="VBPB01000156">
    <property type="protein sequence ID" value="TMQ71577.1"/>
    <property type="molecule type" value="Genomic_DNA"/>
</dbReference>
<dbReference type="Proteomes" id="UP000319771">
    <property type="component" value="Unassembled WGS sequence"/>
</dbReference>
<reference evidence="3 4" key="1">
    <citation type="journal article" date="2019" name="Nat. Microbiol.">
        <title>Mediterranean grassland soil C-N compound turnover is dependent on rainfall and depth, and is mediated by genomically divergent microorganisms.</title>
        <authorList>
            <person name="Diamond S."/>
            <person name="Andeer P.F."/>
            <person name="Li Z."/>
            <person name="Crits-Christoph A."/>
            <person name="Burstein D."/>
            <person name="Anantharaman K."/>
            <person name="Lane K.R."/>
            <person name="Thomas B.C."/>
            <person name="Pan C."/>
            <person name="Northen T.R."/>
            <person name="Banfield J.F."/>
        </authorList>
    </citation>
    <scope>NUCLEOTIDE SEQUENCE [LARGE SCALE GENOMIC DNA]</scope>
    <source>
        <strain evidence="3">WS_11</strain>
    </source>
</reference>
<feature type="compositionally biased region" description="Pro residues" evidence="1">
    <location>
        <begin position="28"/>
        <end position="43"/>
    </location>
</feature>
<sequence length="97" mass="9750">MTVLRRLVLASAVVLTVSAGVALGQAPATPPAATPGSPAPVTRPPLGRAGHIRATTVGANLDLGGGRSRLSVDYVARRAGASQAGVRTVITQAQVRF</sequence>
<dbReference type="AlphaFoldDB" id="A0A538U6S7"/>
<keyword evidence="2" id="KW-0732">Signal</keyword>
<evidence type="ECO:0000313" key="4">
    <source>
        <dbReference type="Proteomes" id="UP000319771"/>
    </source>
</evidence>
<name>A0A538U6S7_UNCEI</name>
<feature type="signal peptide" evidence="2">
    <location>
        <begin position="1"/>
        <end position="19"/>
    </location>
</feature>
<gene>
    <name evidence="3" type="ORF">E6K81_09770</name>
</gene>
<evidence type="ECO:0000256" key="2">
    <source>
        <dbReference type="SAM" id="SignalP"/>
    </source>
</evidence>
<comment type="caution">
    <text evidence="3">The sequence shown here is derived from an EMBL/GenBank/DDBJ whole genome shotgun (WGS) entry which is preliminary data.</text>
</comment>
<feature type="region of interest" description="Disordered" evidence="1">
    <location>
        <begin position="25"/>
        <end position="49"/>
    </location>
</feature>
<protein>
    <submittedName>
        <fullName evidence="3">Uncharacterized protein</fullName>
    </submittedName>
</protein>
<organism evidence="3 4">
    <name type="scientific">Eiseniibacteriota bacterium</name>
    <dbReference type="NCBI Taxonomy" id="2212470"/>
    <lineage>
        <taxon>Bacteria</taxon>
        <taxon>Candidatus Eiseniibacteriota</taxon>
    </lineage>
</organism>